<keyword evidence="5 8" id="KW-1133">Transmembrane helix</keyword>
<keyword evidence="3" id="KW-1003">Cell membrane</keyword>
<dbReference type="PANTHER" id="PTHR20855:SF3">
    <property type="entry name" value="LD03007P"/>
    <property type="match status" value="1"/>
</dbReference>
<organism evidence="9 10">
    <name type="scientific">Nitrosococcus oceani C-27</name>
    <dbReference type="NCBI Taxonomy" id="314279"/>
    <lineage>
        <taxon>Bacteria</taxon>
        <taxon>Pseudomonadati</taxon>
        <taxon>Pseudomonadota</taxon>
        <taxon>Gammaproteobacteria</taxon>
        <taxon>Chromatiales</taxon>
        <taxon>Chromatiaceae</taxon>
        <taxon>Nitrosococcus</taxon>
    </lineage>
</organism>
<dbReference type="GO" id="GO:0005886">
    <property type="term" value="C:plasma membrane"/>
    <property type="evidence" value="ECO:0007669"/>
    <property type="project" value="UniProtKB-SubCell"/>
</dbReference>
<keyword evidence="7" id="KW-0862">Zinc</keyword>
<keyword evidence="7" id="KW-0479">Metal-binding</keyword>
<feature type="transmembrane region" description="Helical" evidence="8">
    <location>
        <begin position="12"/>
        <end position="31"/>
    </location>
</feature>
<feature type="binding site" evidence="7">
    <location>
        <position position="182"/>
    </location>
    <ligand>
        <name>Zn(2+)</name>
        <dbReference type="ChEBI" id="CHEBI:29105"/>
    </ligand>
</feature>
<comment type="similarity">
    <text evidence="2">Belongs to the UPF0073 (Hly-III) family.</text>
</comment>
<feature type="binding site" evidence="7">
    <location>
        <position position="60"/>
    </location>
    <ligand>
        <name>Zn(2+)</name>
        <dbReference type="ChEBI" id="CHEBI:29105"/>
    </ligand>
</feature>
<dbReference type="PANTHER" id="PTHR20855">
    <property type="entry name" value="ADIPOR/PROGESTIN RECEPTOR-RELATED"/>
    <property type="match status" value="1"/>
</dbReference>
<reference evidence="9 10" key="1">
    <citation type="submission" date="2014-07" db="EMBL/GenBank/DDBJ databases">
        <title>Comparative analysis of Nitrosococcus oceani genome inventories of strains from Pacific and Atlantic gyres.</title>
        <authorList>
            <person name="Lim C.K."/>
            <person name="Wang L."/>
            <person name="Sayavedra-Soto L.A."/>
            <person name="Klotz M.G."/>
        </authorList>
    </citation>
    <scope>NUCLEOTIDE SEQUENCE [LARGE SCALE GENOMIC DNA]</scope>
    <source>
        <strain evidence="9 10">C-27</strain>
    </source>
</reference>
<dbReference type="AlphaFoldDB" id="A0A0E2ZAW6"/>
<feature type="transmembrane region" description="Helical" evidence="8">
    <location>
        <begin position="37"/>
        <end position="56"/>
    </location>
</feature>
<protein>
    <submittedName>
        <fullName evidence="9">Hemolysin III</fullName>
    </submittedName>
</protein>
<accession>A0A0E2ZAW6</accession>
<feature type="transmembrane region" description="Helical" evidence="8">
    <location>
        <begin position="100"/>
        <end position="119"/>
    </location>
</feature>
<dbReference type="InterPro" id="IPR004254">
    <property type="entry name" value="AdipoR/HlyIII-related"/>
</dbReference>
<evidence type="ECO:0000256" key="5">
    <source>
        <dbReference type="ARBA" id="ARBA00022989"/>
    </source>
</evidence>
<dbReference type="Proteomes" id="UP000028839">
    <property type="component" value="Unassembled WGS sequence"/>
</dbReference>
<keyword evidence="6 8" id="KW-0472">Membrane</keyword>
<keyword evidence="4 8" id="KW-0812">Transmembrane</keyword>
<evidence type="ECO:0000256" key="7">
    <source>
        <dbReference type="PIRSR" id="PIRSR604254-1"/>
    </source>
</evidence>
<dbReference type="Pfam" id="PF03006">
    <property type="entry name" value="HlyIII"/>
    <property type="match status" value="1"/>
</dbReference>
<dbReference type="HOGENOM" id="CLU_051078_1_1_6"/>
<name>A0A0E2ZAW6_9GAMM</name>
<evidence type="ECO:0000256" key="8">
    <source>
        <dbReference type="SAM" id="Phobius"/>
    </source>
</evidence>
<dbReference type="InterPro" id="IPR005744">
    <property type="entry name" value="Hy-lIII"/>
</dbReference>
<feature type="transmembrane region" description="Helical" evidence="8">
    <location>
        <begin position="152"/>
        <end position="172"/>
    </location>
</feature>
<gene>
    <name evidence="9" type="ORF">IB75_00750</name>
</gene>
<feature type="transmembrane region" description="Helical" evidence="8">
    <location>
        <begin position="126"/>
        <end position="146"/>
    </location>
</feature>
<feature type="binding site" evidence="7">
    <location>
        <position position="186"/>
    </location>
    <ligand>
        <name>Zn(2+)</name>
        <dbReference type="ChEBI" id="CHEBI:29105"/>
    </ligand>
</feature>
<evidence type="ECO:0000313" key="9">
    <source>
        <dbReference type="EMBL" id="KFI20935.1"/>
    </source>
</evidence>
<dbReference type="NCBIfam" id="TIGR01065">
    <property type="entry name" value="hlyIII"/>
    <property type="match status" value="1"/>
</dbReference>
<dbReference type="GO" id="GO:0046872">
    <property type="term" value="F:metal ion binding"/>
    <property type="evidence" value="ECO:0007669"/>
    <property type="project" value="UniProtKB-KW"/>
</dbReference>
<dbReference type="EMBL" id="JPGN01000005">
    <property type="protein sequence ID" value="KFI20935.1"/>
    <property type="molecule type" value="Genomic_DNA"/>
</dbReference>
<proteinExistence type="inferred from homology"/>
<feature type="transmembrane region" description="Helical" evidence="8">
    <location>
        <begin position="184"/>
        <end position="204"/>
    </location>
</feature>
<evidence type="ECO:0000256" key="4">
    <source>
        <dbReference type="ARBA" id="ARBA00022692"/>
    </source>
</evidence>
<sequence length="205" mass="22656">MQEGEKFNSISHLVGAVAALAGLVVLVVLAARQGDPWKIVSFSIYGTTLFLSYLASTLYHGSEGKIKHIFRKLDHHTIYLLIAGTYTPFTLVTLHGPWGWSLFGIIWGLAVFGMVVDSLPHKGHRILPVAIYLLMGWLVLVALVPLLQALPFAGFIWLLAGGLFYTVGVIFYALDKKLSYAHGLWHLFVLAGGLTHYLAIFFYVV</sequence>
<evidence type="ECO:0000313" key="10">
    <source>
        <dbReference type="Proteomes" id="UP000028839"/>
    </source>
</evidence>
<dbReference type="OrthoDB" id="9813689at2"/>
<evidence type="ECO:0000256" key="6">
    <source>
        <dbReference type="ARBA" id="ARBA00023136"/>
    </source>
</evidence>
<evidence type="ECO:0000256" key="3">
    <source>
        <dbReference type="ARBA" id="ARBA00022475"/>
    </source>
</evidence>
<evidence type="ECO:0000256" key="1">
    <source>
        <dbReference type="ARBA" id="ARBA00004651"/>
    </source>
</evidence>
<comment type="subcellular location">
    <subcellularLocation>
        <location evidence="1">Cell membrane</location>
        <topology evidence="1">Multi-pass membrane protein</topology>
    </subcellularLocation>
</comment>
<comment type="caution">
    <text evidence="9">The sequence shown here is derived from an EMBL/GenBank/DDBJ whole genome shotgun (WGS) entry which is preliminary data.</text>
</comment>
<evidence type="ECO:0000256" key="2">
    <source>
        <dbReference type="ARBA" id="ARBA00008488"/>
    </source>
</evidence>
<dbReference type="GO" id="GO:0140911">
    <property type="term" value="F:pore-forming activity"/>
    <property type="evidence" value="ECO:0007669"/>
    <property type="project" value="InterPro"/>
</dbReference>